<sequence>MRTFAPIPSVIFGLVALGALSVIFGSWYTIDQGERGVVLRYGAIVGTADPGLGLKLPLIDSIVRISVQSKAAVYESMEAYSRDQQPATVKLSVNYRIPIDRVATVYELYGSEDGLLSRLVERKVFEETKTVFGRFNAVTAIQERARLNQEVAAAIQKSVSGPVMIDSVQIENIDFSDAYEASIEQRMLAEVEVQKLRQNAEREKVQAEITVTQANALADARRAEAQAQADAVRLQAQADAEAIKLKGEAEATAIKARGDALKDNPGLVSLTQAERWDGRLPSTMLPNGALPMIDLKAPPMADGESGFTQ</sequence>
<reference evidence="5" key="1">
    <citation type="journal article" date="2004" name="J. Bacteriol.">
        <title>An evolutionary hot spot: the pNGR234b replicon of Rhizobium sp. strain NGR234.</title>
        <authorList>
            <person name="Streit W.R."/>
            <person name="Schmitz R.A."/>
            <person name="Perret X."/>
            <person name="Staehelin C."/>
            <person name="Deakin W.J."/>
            <person name="Raasch C."/>
            <person name="Liesegang H."/>
            <person name="Broughton W.J."/>
        </authorList>
    </citation>
    <scope>NUCLEOTIDE SEQUENCE [LARGE SCALE GENOMIC DNA]</scope>
    <source>
        <strain evidence="5">NBRC 101917 / NGR234</strain>
    </source>
</reference>
<dbReference type="OrthoDB" id="9812991at2"/>
<dbReference type="PANTHER" id="PTHR42911">
    <property type="entry name" value="MODULATOR OF FTSH PROTEASE HFLC"/>
    <property type="match status" value="1"/>
</dbReference>
<evidence type="ECO:0000256" key="2">
    <source>
        <dbReference type="SAM" id="Coils"/>
    </source>
</evidence>
<dbReference type="GO" id="GO:0016020">
    <property type="term" value="C:membrane"/>
    <property type="evidence" value="ECO:0007669"/>
    <property type="project" value="UniProtKB-SubCell"/>
</dbReference>
<dbReference type="Proteomes" id="UP000001054">
    <property type="component" value="Plasmid pNGR234b"/>
</dbReference>
<dbReference type="PATRIC" id="fig|394.7.peg.1216"/>
<dbReference type="RefSeq" id="WP_015886898.1">
    <property type="nucleotide sequence ID" value="NC_012586.1"/>
</dbReference>
<dbReference type="SUPFAM" id="SSF117892">
    <property type="entry name" value="Band 7/SPFH domain"/>
    <property type="match status" value="1"/>
</dbReference>
<geneLocation type="plasmid" evidence="5">
    <name>sym pNGR234b</name>
</geneLocation>
<evidence type="ECO:0000259" key="3">
    <source>
        <dbReference type="SMART" id="SM00244"/>
    </source>
</evidence>
<dbReference type="SMART" id="SM00244">
    <property type="entry name" value="PHB"/>
    <property type="match status" value="1"/>
</dbReference>
<feature type="coiled-coil region" evidence="2">
    <location>
        <begin position="137"/>
        <end position="237"/>
    </location>
</feature>
<keyword evidence="5" id="KW-1185">Reference proteome</keyword>
<keyword evidence="4" id="KW-0614">Plasmid</keyword>
<protein>
    <submittedName>
        <fullName evidence="4">Band 7 protein</fullName>
    </submittedName>
</protein>
<comment type="subcellular location">
    <subcellularLocation>
        <location evidence="1">Membrane</location>
        <topology evidence="1">Single-pass membrane protein</topology>
    </subcellularLocation>
</comment>
<gene>
    <name evidence="4" type="ordered locus">NGR_b07770</name>
</gene>
<dbReference type="InterPro" id="IPR000163">
    <property type="entry name" value="Prohibitin"/>
</dbReference>
<dbReference type="PANTHER" id="PTHR42911:SF2">
    <property type="entry name" value="PROHIBITIN FAMILY PROTEIN"/>
    <property type="match status" value="1"/>
</dbReference>
<proteinExistence type="predicted"/>
<dbReference type="Pfam" id="PF01145">
    <property type="entry name" value="Band_7"/>
    <property type="match status" value="1"/>
</dbReference>
<dbReference type="AlphaFoldDB" id="C3KQ77"/>
<dbReference type="InterPro" id="IPR001107">
    <property type="entry name" value="Band_7"/>
</dbReference>
<dbReference type="InterPro" id="IPR036013">
    <property type="entry name" value="Band_7/SPFH_dom_sf"/>
</dbReference>
<dbReference type="Gene3D" id="3.30.479.30">
    <property type="entry name" value="Band 7 domain"/>
    <property type="match status" value="1"/>
</dbReference>
<evidence type="ECO:0000256" key="1">
    <source>
        <dbReference type="ARBA" id="ARBA00004167"/>
    </source>
</evidence>
<reference evidence="4 5" key="2">
    <citation type="journal article" date="2009" name="Appl. Environ. Microbiol.">
        <title>Rhizobium sp. strain NGR234 possesses a remarkable number of secretion systems.</title>
        <authorList>
            <person name="Schmeisser C."/>
            <person name="Liesegang H."/>
            <person name="Krysciak D."/>
            <person name="Bakkou N."/>
            <person name="Le Quere A."/>
            <person name="Wollherr A."/>
            <person name="Heinemeyer I."/>
            <person name="Morgenstern B."/>
            <person name="Pommerening-Roeser A."/>
            <person name="Flores M."/>
            <person name="Palacios R."/>
            <person name="Brenner S."/>
            <person name="Gottschalk G."/>
            <person name="Schmitz R.A."/>
            <person name="Broughton W.J."/>
            <person name="Perret X."/>
            <person name="Strittmatter A.W."/>
            <person name="Streit W.R."/>
        </authorList>
    </citation>
    <scope>NUCLEOTIDE SEQUENCE [LARGE SCALE GENOMIC DNA]</scope>
    <source>
        <strain evidence="5">NBRC 101917 / NGR234</strain>
    </source>
</reference>
<dbReference type="HOGENOM" id="CLU_047969_1_2_5"/>
<dbReference type="KEGG" id="rhi:NGR_b07770"/>
<name>C3KQ77_SINFN</name>
<evidence type="ECO:0000313" key="5">
    <source>
        <dbReference type="Proteomes" id="UP000001054"/>
    </source>
</evidence>
<feature type="domain" description="Band 7" evidence="3">
    <location>
        <begin position="25"/>
        <end position="187"/>
    </location>
</feature>
<dbReference type="EMBL" id="CP000874">
    <property type="protein sequence ID" value="ACP22235.1"/>
    <property type="molecule type" value="Genomic_DNA"/>
</dbReference>
<keyword evidence="2" id="KW-0175">Coiled coil</keyword>
<accession>C3KQ77</accession>
<evidence type="ECO:0000313" key="4">
    <source>
        <dbReference type="EMBL" id="ACP22235.1"/>
    </source>
</evidence>
<organism evidence="4 5">
    <name type="scientific">Sinorhizobium fredii (strain NBRC 101917 / NGR234)</name>
    <dbReference type="NCBI Taxonomy" id="394"/>
    <lineage>
        <taxon>Bacteria</taxon>
        <taxon>Pseudomonadati</taxon>
        <taxon>Pseudomonadota</taxon>
        <taxon>Alphaproteobacteria</taxon>
        <taxon>Hyphomicrobiales</taxon>
        <taxon>Rhizobiaceae</taxon>
        <taxon>Sinorhizobium/Ensifer group</taxon>
        <taxon>Sinorhizobium</taxon>
    </lineage>
</organism>
<dbReference type="CDD" id="cd03401">
    <property type="entry name" value="SPFH_prohibitin"/>
    <property type="match status" value="1"/>
</dbReference>